<accession>B9RSK9</accession>
<evidence type="ECO:0000256" key="1">
    <source>
        <dbReference type="ARBA" id="ARBA00005536"/>
    </source>
</evidence>
<dbReference type="Proteomes" id="UP000008311">
    <property type="component" value="Unassembled WGS sequence"/>
</dbReference>
<sequence length="476" mass="54212">MERKLAALLRKSFKISKFRYLISSAISRLAYIQKQHKIRCSQARADVVQLLNVGQQERALLRVEHVIREQNMLDAYDIIDNYCHLLMERVVMLENKKKCPDELKEAISSLIFAASRCGELPEMQKIRCLFESRFGKEFTTRAAELRNNCGVNPKIAKKLVTRQPSLDSKLKTLNEIAPTSLQLERKASTFSEKYNVNKKEIQPIKYMQSANAGDPYSQEDIQNLSMKLKPYENFSETTKERKKYRDVGAAARAAFRFAAHAAAAAAARASVEVSQPRESPDSQNSSIKGRYAFNFDEAMISKLHVDENPASGESKNKHPNDSLDSGKANGILGSKAGTERIADNNNFSYLIQPEERKKEAEIKKVFIQIDDGATLRKQNEKVMIQTGESGFNGECSLKPNERLRNKKPDEVADRDLSDEIRFQILKENPLIKADPIKGISGLEYEHHKDFAEKMISRNSKVGRRPLSMRTRRMHRQ</sequence>
<feature type="region of interest" description="Disordered" evidence="2">
    <location>
        <begin position="269"/>
        <end position="288"/>
    </location>
</feature>
<dbReference type="EMBL" id="EQ973811">
    <property type="protein sequence ID" value="EEF45626.1"/>
    <property type="molecule type" value="Genomic_DNA"/>
</dbReference>
<dbReference type="InterPro" id="IPR005061">
    <property type="entry name" value="Ist1"/>
</dbReference>
<dbReference type="GO" id="GO:0015031">
    <property type="term" value="P:protein transport"/>
    <property type="evidence" value="ECO:0007669"/>
    <property type="project" value="InterPro"/>
</dbReference>
<comment type="similarity">
    <text evidence="1">Belongs to the IST1 family.</text>
</comment>
<feature type="compositionally biased region" description="Polar residues" evidence="2">
    <location>
        <begin position="272"/>
        <end position="287"/>
    </location>
</feature>
<dbReference type="Gene3D" id="1.20.1260.60">
    <property type="entry name" value="Vacuolar protein sorting-associated protein Ist1"/>
    <property type="match status" value="1"/>
</dbReference>
<dbReference type="FunFam" id="1.20.1260.60:FF:000002">
    <property type="entry name" value="Vacuolar protein sorting-associated protein IST1"/>
    <property type="match status" value="1"/>
</dbReference>
<reference evidence="4" key="1">
    <citation type="journal article" date="2010" name="Nat. Biotechnol.">
        <title>Draft genome sequence of the oilseed species Ricinus communis.</title>
        <authorList>
            <person name="Chan A.P."/>
            <person name="Crabtree J."/>
            <person name="Zhao Q."/>
            <person name="Lorenzi H."/>
            <person name="Orvis J."/>
            <person name="Puiu D."/>
            <person name="Melake-Berhan A."/>
            <person name="Jones K.M."/>
            <person name="Redman J."/>
            <person name="Chen G."/>
            <person name="Cahoon E.B."/>
            <person name="Gedil M."/>
            <person name="Stanke M."/>
            <person name="Haas B.J."/>
            <person name="Wortman J.R."/>
            <person name="Fraser-Liggett C.M."/>
            <person name="Ravel J."/>
            <person name="Rabinowicz P.D."/>
        </authorList>
    </citation>
    <scope>NUCLEOTIDE SEQUENCE [LARGE SCALE GENOMIC DNA]</scope>
    <source>
        <strain evidence="4">cv. Hale</strain>
    </source>
</reference>
<dbReference type="GO" id="GO:0008104">
    <property type="term" value="P:intracellular protein localization"/>
    <property type="evidence" value="ECO:0000318"/>
    <property type="project" value="GO_Central"/>
</dbReference>
<dbReference type="InParanoid" id="B9RSK9"/>
<evidence type="ECO:0000313" key="4">
    <source>
        <dbReference type="Proteomes" id="UP000008311"/>
    </source>
</evidence>
<keyword evidence="4" id="KW-1185">Reference proteome</keyword>
<gene>
    <name evidence="3" type="ORF">RCOM_1725690</name>
</gene>
<dbReference type="eggNOG" id="KOG2027">
    <property type="taxonomic scope" value="Eukaryota"/>
</dbReference>
<feature type="region of interest" description="Disordered" evidence="2">
    <location>
        <begin position="307"/>
        <end position="331"/>
    </location>
</feature>
<evidence type="ECO:0000256" key="2">
    <source>
        <dbReference type="SAM" id="MobiDB-lite"/>
    </source>
</evidence>
<organism evidence="3 4">
    <name type="scientific">Ricinus communis</name>
    <name type="common">Castor bean</name>
    <dbReference type="NCBI Taxonomy" id="3988"/>
    <lineage>
        <taxon>Eukaryota</taxon>
        <taxon>Viridiplantae</taxon>
        <taxon>Streptophyta</taxon>
        <taxon>Embryophyta</taxon>
        <taxon>Tracheophyta</taxon>
        <taxon>Spermatophyta</taxon>
        <taxon>Magnoliopsida</taxon>
        <taxon>eudicotyledons</taxon>
        <taxon>Gunneridae</taxon>
        <taxon>Pentapetalae</taxon>
        <taxon>rosids</taxon>
        <taxon>fabids</taxon>
        <taxon>Malpighiales</taxon>
        <taxon>Euphorbiaceae</taxon>
        <taxon>Acalyphoideae</taxon>
        <taxon>Acalypheae</taxon>
        <taxon>Ricinus</taxon>
    </lineage>
</organism>
<dbReference type="Pfam" id="PF03398">
    <property type="entry name" value="Ist1"/>
    <property type="match status" value="1"/>
</dbReference>
<dbReference type="PANTHER" id="PTHR12161:SF59">
    <property type="entry name" value="IST1-LIKE PROTEIN"/>
    <property type="match status" value="1"/>
</dbReference>
<proteinExistence type="inferred from homology"/>
<evidence type="ECO:0008006" key="5">
    <source>
        <dbReference type="Google" id="ProtNLM"/>
    </source>
</evidence>
<dbReference type="STRING" id="3988.B9RSK9"/>
<evidence type="ECO:0000313" key="3">
    <source>
        <dbReference type="EMBL" id="EEF45626.1"/>
    </source>
</evidence>
<dbReference type="AlphaFoldDB" id="B9RSK9"/>
<name>B9RSK9_RICCO</name>
<dbReference type="PANTHER" id="PTHR12161">
    <property type="entry name" value="IST1 FAMILY MEMBER"/>
    <property type="match status" value="1"/>
</dbReference>
<feature type="region of interest" description="Disordered" evidence="2">
    <location>
        <begin position="455"/>
        <end position="476"/>
    </location>
</feature>
<dbReference type="InterPro" id="IPR042277">
    <property type="entry name" value="IST1-like"/>
</dbReference>
<protein>
    <recommendedName>
        <fullName evidence="5">IST1-like protein</fullName>
    </recommendedName>
</protein>